<dbReference type="Gene3D" id="3.90.1150.10">
    <property type="entry name" value="Aspartate Aminotransferase, domain 1"/>
    <property type="match status" value="2"/>
</dbReference>
<dbReference type="InterPro" id="IPR039470">
    <property type="entry name" value="Nuc_deoxyri_tr2"/>
</dbReference>
<dbReference type="InterPro" id="IPR004217">
    <property type="entry name" value="Tim10-like"/>
</dbReference>
<dbReference type="Gene3D" id="3.40.50.450">
    <property type="match status" value="1"/>
</dbReference>
<keyword evidence="5" id="KW-1185">Reference proteome</keyword>
<dbReference type="InterPro" id="IPR035427">
    <property type="entry name" value="Tim10-like_dom_sf"/>
</dbReference>
<feature type="region of interest" description="Disordered" evidence="1">
    <location>
        <begin position="313"/>
        <end position="335"/>
    </location>
</feature>
<dbReference type="AlphaFoldDB" id="A0A914W1F3"/>
<dbReference type="GO" id="GO:0030170">
    <property type="term" value="F:pyridoxal phosphate binding"/>
    <property type="evidence" value="ECO:0007669"/>
    <property type="project" value="InterPro"/>
</dbReference>
<dbReference type="Pfam" id="PF00155">
    <property type="entry name" value="Aminotran_1_2"/>
    <property type="match status" value="1"/>
</dbReference>
<keyword evidence="2" id="KW-0812">Transmembrane</keyword>
<dbReference type="Proteomes" id="UP000887566">
    <property type="component" value="Unplaced"/>
</dbReference>
<dbReference type="InterPro" id="IPR015424">
    <property type="entry name" value="PyrdxlP-dep_Trfase"/>
</dbReference>
<keyword evidence="2" id="KW-1133">Transmembrane helix</keyword>
<evidence type="ECO:0000256" key="2">
    <source>
        <dbReference type="SAM" id="Phobius"/>
    </source>
</evidence>
<dbReference type="GO" id="GO:0005886">
    <property type="term" value="C:plasma membrane"/>
    <property type="evidence" value="ECO:0007669"/>
    <property type="project" value="TreeGrafter"/>
</dbReference>
<keyword evidence="2" id="KW-0472">Membrane</keyword>
<feature type="transmembrane region" description="Helical" evidence="2">
    <location>
        <begin position="395"/>
        <end position="416"/>
    </location>
</feature>
<name>A0A914W1F3_9BILA</name>
<dbReference type="Gene3D" id="1.10.287.810">
    <property type="entry name" value="Mitochondrial import inner membrane translocase subunit tim13 like domains"/>
    <property type="match status" value="1"/>
</dbReference>
<accession>A0A914W1F3</accession>
<dbReference type="FunFam" id="3.90.1150.10:FF:000021">
    <property type="entry name" value="Kynurenine--oxoglutarate transaminase 3"/>
    <property type="match status" value="1"/>
</dbReference>
<feature type="transmembrane region" description="Helical" evidence="2">
    <location>
        <begin position="284"/>
        <end position="304"/>
    </location>
</feature>
<dbReference type="InterPro" id="IPR015422">
    <property type="entry name" value="PyrdxlP-dep_Trfase_small"/>
</dbReference>
<dbReference type="PANTHER" id="PTHR36300:SF1">
    <property type="entry name" value="RAW, ISOFORM A"/>
    <property type="match status" value="1"/>
</dbReference>
<dbReference type="PANTHER" id="PTHR36300">
    <property type="entry name" value="RAW, ISOFORM A"/>
    <property type="match status" value="1"/>
</dbReference>
<evidence type="ECO:0000313" key="6">
    <source>
        <dbReference type="WBParaSite" id="PSAMB.scaffold2820size21088.g19314.t1"/>
    </source>
</evidence>
<feature type="domain" description="Tim10-like" evidence="4">
    <location>
        <begin position="732"/>
        <end position="782"/>
    </location>
</feature>
<evidence type="ECO:0000313" key="5">
    <source>
        <dbReference type="Proteomes" id="UP000887566"/>
    </source>
</evidence>
<evidence type="ECO:0000256" key="1">
    <source>
        <dbReference type="SAM" id="MobiDB-lite"/>
    </source>
</evidence>
<proteinExistence type="predicted"/>
<dbReference type="SUPFAM" id="SSF144122">
    <property type="entry name" value="Tim10-like"/>
    <property type="match status" value="1"/>
</dbReference>
<protein>
    <submittedName>
        <fullName evidence="6">Uncharacterized protein</fullName>
    </submittedName>
</protein>
<reference evidence="6" key="1">
    <citation type="submission" date="2022-11" db="UniProtKB">
        <authorList>
            <consortium name="WormBaseParasite"/>
        </authorList>
    </citation>
    <scope>IDENTIFICATION</scope>
</reference>
<dbReference type="InterPro" id="IPR004839">
    <property type="entry name" value="Aminotransferase_I/II_large"/>
</dbReference>
<sequence length="797" mass="90961">MPLKTVLPCGSDRPTISKRQSRFIRSMSPEAFRERIWRGAAKLARDATSVESTMDKPLYEVFLGGSCGTTVWRSQQVIPHLKKLGISYYDPQRTEWSEHMINEEAVAKENSRLFLFVLDPTTVNATSFLEIAYFAARRAPKLVVVFLNPQEWNSKGHPTDMSDRHRTCDLLDTILRRHSVPLLHSIDDALCYIDRTIVGEMTVSNALRDCRTRPTFINIKAQDTAVMCRNALQTVAPRRMFTLMSGVLFHPDAFSRYFMAAAMGVELLVMSLMCSWYRDVPLLALLATFLGVSVLTSAMLNLSCSVYRKRSMSSTHARPGRRRRRQRTDSQRAHQRKSVGYDVFMGCSASCATDTEWITDLAVPLLHKKGLSYSDCSFYPDSCQRIRVMANSSQVLYYIPSFRTFLSGIVEIAYFLGHSDWKLVVCVPKEASQLAVFDDDDEETRNAIERRNRCYAMALCYLNDMAARRHCRIFSRLQDALKCSDTTSTSHLSTTGNYLFCLLSVFRSNYSSMLSASGRLCNRSLRHSRRQIGTMADRVLGTKPSIWVEFTGLAAECKAVNIGQGFPDSPVPKHITEFLKDIASHPESTQSHQYTRGFEAVARAFEAELEWLKSTPEKSYLKTLMVEELLPKREFMANFLRKAGFKPIIPESGYFMMADFSALDGPFRKEDSTGDPLDYRFVRWLCKEKKLAGIPPSAFYCDENKHMGENFVRFCFYKKDETLAAAAKILDDWVKNVTELCFKACVRDFTSRTIEDKEEKCNNNCLDKFLKMSQRMGLRFQEYQLLQAESSGATLRQ</sequence>
<evidence type="ECO:0000259" key="4">
    <source>
        <dbReference type="Pfam" id="PF02953"/>
    </source>
</evidence>
<feature type="domain" description="Aminotransferase class I/classII large" evidence="3">
    <location>
        <begin position="620"/>
        <end position="728"/>
    </location>
</feature>
<evidence type="ECO:0000259" key="3">
    <source>
        <dbReference type="Pfam" id="PF00155"/>
    </source>
</evidence>
<dbReference type="WBParaSite" id="PSAMB.scaffold2820size21088.g19314.t1">
    <property type="protein sequence ID" value="PSAMB.scaffold2820size21088.g19314.t1"/>
    <property type="gene ID" value="PSAMB.scaffold2820size21088.g19314"/>
</dbReference>
<dbReference type="Pfam" id="PF15891">
    <property type="entry name" value="Nuc_deoxyri_tr2"/>
    <property type="match status" value="1"/>
</dbReference>
<dbReference type="Pfam" id="PF02953">
    <property type="entry name" value="zf-Tim10_DDP"/>
    <property type="match status" value="1"/>
</dbReference>
<organism evidence="5 6">
    <name type="scientific">Plectus sambesii</name>
    <dbReference type="NCBI Taxonomy" id="2011161"/>
    <lineage>
        <taxon>Eukaryota</taxon>
        <taxon>Metazoa</taxon>
        <taxon>Ecdysozoa</taxon>
        <taxon>Nematoda</taxon>
        <taxon>Chromadorea</taxon>
        <taxon>Plectida</taxon>
        <taxon>Plectina</taxon>
        <taxon>Plectoidea</taxon>
        <taxon>Plectidae</taxon>
        <taxon>Plectus</taxon>
    </lineage>
</organism>
<dbReference type="SUPFAM" id="SSF53383">
    <property type="entry name" value="PLP-dependent transferases"/>
    <property type="match status" value="2"/>
</dbReference>